<evidence type="ECO:0000259" key="3">
    <source>
        <dbReference type="PROSITE" id="PS51020"/>
    </source>
</evidence>
<dbReference type="PANTHER" id="PTHR11311">
    <property type="entry name" value="SPONDIN"/>
    <property type="match status" value="1"/>
</dbReference>
<dbReference type="Proteomes" id="UP000239800">
    <property type="component" value="Unassembled WGS sequence"/>
</dbReference>
<accession>A0A2S7KMT5</accession>
<proteinExistence type="predicted"/>
<evidence type="ECO:0000313" key="5">
    <source>
        <dbReference type="Proteomes" id="UP000239800"/>
    </source>
</evidence>
<comment type="caution">
    <text evidence="4">The sequence shown here is derived from an EMBL/GenBank/DDBJ whole genome shotgun (WGS) entry which is preliminary data.</text>
</comment>
<organism evidence="4 5">
    <name type="scientific">Aureitalea marina</name>
    <dbReference type="NCBI Taxonomy" id="930804"/>
    <lineage>
        <taxon>Bacteria</taxon>
        <taxon>Pseudomonadati</taxon>
        <taxon>Bacteroidota</taxon>
        <taxon>Flavobacteriia</taxon>
        <taxon>Flavobacteriales</taxon>
        <taxon>Flavobacteriaceae</taxon>
        <taxon>Aureitalea</taxon>
    </lineage>
</organism>
<evidence type="ECO:0000256" key="1">
    <source>
        <dbReference type="ARBA" id="ARBA00022729"/>
    </source>
</evidence>
<dbReference type="InterPro" id="IPR038678">
    <property type="entry name" value="Spondin_N_sf"/>
</dbReference>
<protein>
    <recommendedName>
        <fullName evidence="3">Spondin domain-containing protein</fullName>
    </recommendedName>
</protein>
<gene>
    <name evidence="4" type="ORF">BST85_02705</name>
</gene>
<keyword evidence="1 2" id="KW-0732">Signal</keyword>
<name>A0A2S7KMT5_9FLAO</name>
<dbReference type="PANTHER" id="PTHR11311:SF15">
    <property type="entry name" value="SPONDIN-2"/>
    <property type="match status" value="1"/>
</dbReference>
<feature type="chain" id="PRO_5015689770" description="Spondin domain-containing protein" evidence="2">
    <location>
        <begin position="23"/>
        <end position="300"/>
    </location>
</feature>
<dbReference type="GO" id="GO:0007155">
    <property type="term" value="P:cell adhesion"/>
    <property type="evidence" value="ECO:0007669"/>
    <property type="project" value="TreeGrafter"/>
</dbReference>
<evidence type="ECO:0000313" key="4">
    <source>
        <dbReference type="EMBL" id="PQB03937.1"/>
    </source>
</evidence>
<dbReference type="InterPro" id="IPR051418">
    <property type="entry name" value="Spondin/Thrombospondin_T1"/>
</dbReference>
<sequence length="300" mass="32415">MKRSLLLSLFALTAYLSDAQTAAEYTVTFTSNWSQAAHPHSSGNLPGGAHWSRLVGATHNDGGLFLEMGGLATPGIEDIAELGNNTLFFEEVDDAIQAGWADKSINGPDLDTSLGQMQIDDLVVSSDFPLLTLASMIAPSPDWMIAVNGISLLDEQGDWVDQIEINLYAYDAGTDSGPDYTSPNMNTDPAEPISSLQAVVPFSNEKIGTLTVSLNTILDLDDTQTKAVRLYPNPVTDVLRISGSNIREVEIYNALGSLIRSVRADNAEQVISMEDDPAGLYLVRLTTNDNRVSTHKIIKQ</sequence>
<keyword evidence="5" id="KW-1185">Reference proteome</keyword>
<dbReference type="Gene3D" id="2.60.40.2130">
    <property type="entry name" value="F-spondin domain"/>
    <property type="match status" value="1"/>
</dbReference>
<reference evidence="4 5" key="1">
    <citation type="submission" date="2016-11" db="EMBL/GenBank/DDBJ databases">
        <title>Trade-off between light-utilization and light-protection in marine flavobacteria.</title>
        <authorList>
            <person name="Kumagai Y."/>
        </authorList>
    </citation>
    <scope>NUCLEOTIDE SEQUENCE [LARGE SCALE GENOMIC DNA]</scope>
    <source>
        <strain evidence="4 5">NBRC 107741</strain>
    </source>
</reference>
<evidence type="ECO:0000256" key="2">
    <source>
        <dbReference type="SAM" id="SignalP"/>
    </source>
</evidence>
<dbReference type="PROSITE" id="PS51020">
    <property type="entry name" value="SPONDIN"/>
    <property type="match status" value="1"/>
</dbReference>
<feature type="domain" description="Spondin" evidence="3">
    <location>
        <begin position="13"/>
        <end position="204"/>
    </location>
</feature>
<dbReference type="InterPro" id="IPR009465">
    <property type="entry name" value="Spondin_N"/>
</dbReference>
<feature type="signal peptide" evidence="2">
    <location>
        <begin position="1"/>
        <end position="22"/>
    </location>
</feature>
<dbReference type="Pfam" id="PF18962">
    <property type="entry name" value="Por_Secre_tail"/>
    <property type="match status" value="1"/>
</dbReference>
<dbReference type="GO" id="GO:0031012">
    <property type="term" value="C:extracellular matrix"/>
    <property type="evidence" value="ECO:0007669"/>
    <property type="project" value="TreeGrafter"/>
</dbReference>
<dbReference type="NCBIfam" id="TIGR04183">
    <property type="entry name" value="Por_Secre_tail"/>
    <property type="match status" value="1"/>
</dbReference>
<dbReference type="Pfam" id="PF06468">
    <property type="entry name" value="Spond_N"/>
    <property type="match status" value="1"/>
</dbReference>
<dbReference type="OrthoDB" id="8478811at2"/>
<dbReference type="AlphaFoldDB" id="A0A2S7KMT5"/>
<dbReference type="RefSeq" id="WP_104811858.1">
    <property type="nucleotide sequence ID" value="NZ_MQUB01000001.1"/>
</dbReference>
<dbReference type="InterPro" id="IPR026444">
    <property type="entry name" value="Secre_tail"/>
</dbReference>
<dbReference type="EMBL" id="MQUB01000001">
    <property type="protein sequence ID" value="PQB03937.1"/>
    <property type="molecule type" value="Genomic_DNA"/>
</dbReference>
<dbReference type="NCBIfam" id="NF038123">
    <property type="entry name" value="NF038123_dom"/>
    <property type="match status" value="1"/>
</dbReference>